<evidence type="ECO:0000256" key="1">
    <source>
        <dbReference type="SAM" id="MobiDB-lite"/>
    </source>
</evidence>
<feature type="region of interest" description="Disordered" evidence="1">
    <location>
        <begin position="270"/>
        <end position="296"/>
    </location>
</feature>
<sequence length="296" mass="32637">MRTIADFRRAAVPDSIWLCINRRLIGGCHVVGFNSAAGVLFTDRYAEHGQPEAVAFPADVEVVDRTSSTTVHPHGITARVYRITKTEARRRWHLGQYVAVSNERHDDGTRGYAMRPGHYRERFPTFDAMVEASTDTRRPTAVHFSKPLPMFDLVADASAAESTDGRFWIRVAVDAWLWIHPDATGRPCRHTHDTATMLQSGDLRAVNTHHTPADCERVTAELIGGDLTITGTPAGTVQMNVADNTGGFLTGIAERIGPFTVHLLRTSLTRPCNTRTGKPDPRAAEPPATTDITPRH</sequence>
<proteinExistence type="predicted"/>
<dbReference type="RefSeq" id="WP_203172986.1">
    <property type="nucleotide sequence ID" value="NZ_JAEVHM010000001.1"/>
</dbReference>
<name>A0ABS1XMS5_9ACTN</name>
<gene>
    <name evidence="2" type="ORF">JNW91_00665</name>
</gene>
<accession>A0ABS1XMS5</accession>
<keyword evidence="3" id="KW-1185">Reference proteome</keyword>
<organism evidence="2 3">
    <name type="scientific">Micromonospora parastrephiae</name>
    <dbReference type="NCBI Taxonomy" id="2806101"/>
    <lineage>
        <taxon>Bacteria</taxon>
        <taxon>Bacillati</taxon>
        <taxon>Actinomycetota</taxon>
        <taxon>Actinomycetes</taxon>
        <taxon>Micromonosporales</taxon>
        <taxon>Micromonosporaceae</taxon>
        <taxon>Micromonospora</taxon>
    </lineage>
</organism>
<reference evidence="2 3" key="1">
    <citation type="submission" date="2021-01" db="EMBL/GenBank/DDBJ databases">
        <title>Draft genome sequence of Micromonospora sp. strain STR1_7.</title>
        <authorList>
            <person name="Karlyshev A."/>
            <person name="Jawad R."/>
        </authorList>
    </citation>
    <scope>NUCLEOTIDE SEQUENCE [LARGE SCALE GENOMIC DNA]</scope>
    <source>
        <strain evidence="2 3">STR1-7</strain>
    </source>
</reference>
<dbReference type="Proteomes" id="UP000601027">
    <property type="component" value="Unassembled WGS sequence"/>
</dbReference>
<evidence type="ECO:0000313" key="2">
    <source>
        <dbReference type="EMBL" id="MBM0230514.1"/>
    </source>
</evidence>
<evidence type="ECO:0000313" key="3">
    <source>
        <dbReference type="Proteomes" id="UP000601027"/>
    </source>
</evidence>
<dbReference type="EMBL" id="JAEVHM010000001">
    <property type="protein sequence ID" value="MBM0230514.1"/>
    <property type="molecule type" value="Genomic_DNA"/>
</dbReference>
<protein>
    <submittedName>
        <fullName evidence="2">Uncharacterized protein</fullName>
    </submittedName>
</protein>
<comment type="caution">
    <text evidence="2">The sequence shown here is derived from an EMBL/GenBank/DDBJ whole genome shotgun (WGS) entry which is preliminary data.</text>
</comment>